<dbReference type="InterPro" id="IPR003099">
    <property type="entry name" value="Prephen_DH"/>
</dbReference>
<dbReference type="Gene3D" id="3.40.50.720">
    <property type="entry name" value="NAD(P)-binding Rossmann-like Domain"/>
    <property type="match status" value="1"/>
</dbReference>
<dbReference type="AlphaFoldDB" id="E0SS71"/>
<keyword evidence="1" id="KW-0560">Oxidoreductase</keyword>
<dbReference type="EMBL" id="CP002098">
    <property type="protein sequence ID" value="ADM28528.1"/>
    <property type="molecule type" value="Genomic_DNA"/>
</dbReference>
<feature type="domain" description="Prephenate/arogenate dehydrogenase" evidence="3">
    <location>
        <begin position="94"/>
        <end position="350"/>
    </location>
</feature>
<dbReference type="Pfam" id="PF01817">
    <property type="entry name" value="CM_2"/>
    <property type="match status" value="1"/>
</dbReference>
<dbReference type="GO" id="GO:0004106">
    <property type="term" value="F:chorismate mutase activity"/>
    <property type="evidence" value="ECO:0007669"/>
    <property type="project" value="InterPro"/>
</dbReference>
<organism evidence="4 5">
    <name type="scientific">Ignisphaera aggregans (strain DSM 17230 / JCM 13409 / AQ1.S1)</name>
    <dbReference type="NCBI Taxonomy" id="583356"/>
    <lineage>
        <taxon>Archaea</taxon>
        <taxon>Thermoproteota</taxon>
        <taxon>Thermoprotei</taxon>
        <taxon>Desulfurococcales</taxon>
        <taxon>Desulfurococcaceae</taxon>
        <taxon>Ignisphaera</taxon>
    </lineage>
</organism>
<dbReference type="Gene3D" id="1.20.59.10">
    <property type="entry name" value="Chorismate mutase"/>
    <property type="match status" value="1"/>
</dbReference>
<dbReference type="NCBIfam" id="TIGR01791">
    <property type="entry name" value="CM_archaeal"/>
    <property type="match status" value="1"/>
</dbReference>
<feature type="domain" description="Chorismate mutase" evidence="2">
    <location>
        <begin position="1"/>
        <end position="88"/>
    </location>
</feature>
<keyword evidence="5" id="KW-1185">Reference proteome</keyword>
<dbReference type="PROSITE" id="PS51168">
    <property type="entry name" value="CHORISMATE_MUT_2"/>
    <property type="match status" value="1"/>
</dbReference>
<dbReference type="InterPro" id="IPR036263">
    <property type="entry name" value="Chorismate_II_sf"/>
</dbReference>
<dbReference type="STRING" id="583356.Igag_1731"/>
<dbReference type="InterPro" id="IPR036979">
    <property type="entry name" value="CM_dom_sf"/>
</dbReference>
<dbReference type="GO" id="GO:0008977">
    <property type="term" value="F:prephenate dehydrogenase (NAD+) activity"/>
    <property type="evidence" value="ECO:0007669"/>
    <property type="project" value="InterPro"/>
</dbReference>
<dbReference type="GO" id="GO:0004665">
    <property type="term" value="F:prephenate dehydrogenase (NADP+) activity"/>
    <property type="evidence" value="ECO:0007669"/>
    <property type="project" value="InterPro"/>
</dbReference>
<sequence>MEIEDLRKEIEEIDREIIKYLAKRLDIVKKIGRLKIEEGKSASDDERELYVKNYWRELSTIYGVPVEMAKELIEIIIKYSKYIQLKNSQNSDSRTITFIGYGRMGKLLALYSIRAGHRVIITGRDPEKAYSVAREVGGLVLDIGEAIERGEFIVLALSLEAFRDGYIDRISRLFKEKIVMDILSSKTPVFSHMEELSMRYGFIYISTHPLFGPQTTPIGEKIAVIPSKTGVSYVDDVCKLWRSIGLDPIVIDVETHEKAMAVVQVLTHLYLLAFQQSLEELSRELGVDPYILSTPTFRDLMNVIRRLNNIKDVVLEIQKSNLFSEMVRSRALSIFMEIVHKLGDKHALHS</sequence>
<dbReference type="PANTHER" id="PTHR21363">
    <property type="entry name" value="PREPHENATE DEHYDROGENASE"/>
    <property type="match status" value="1"/>
</dbReference>
<gene>
    <name evidence="4" type="ordered locus">Igag_1731</name>
</gene>
<dbReference type="PROSITE" id="PS51176">
    <property type="entry name" value="PDH_ADH"/>
    <property type="match status" value="1"/>
</dbReference>
<dbReference type="SUPFAM" id="SSF48179">
    <property type="entry name" value="6-phosphogluconate dehydrogenase C-terminal domain-like"/>
    <property type="match status" value="1"/>
</dbReference>
<dbReference type="InterPro" id="IPR008927">
    <property type="entry name" value="6-PGluconate_DH-like_C_sf"/>
</dbReference>
<dbReference type="InterPro" id="IPR050812">
    <property type="entry name" value="Preph/Arog_dehydrog"/>
</dbReference>
<evidence type="ECO:0000259" key="2">
    <source>
        <dbReference type="PROSITE" id="PS51168"/>
    </source>
</evidence>
<evidence type="ECO:0000313" key="5">
    <source>
        <dbReference type="Proteomes" id="UP000001304"/>
    </source>
</evidence>
<reference evidence="4 5" key="1">
    <citation type="journal article" date="2010" name="Stand. Genomic Sci.">
        <title>Complete genome sequence of Ignisphaera aggregans type strain (AQ1.S1).</title>
        <authorList>
            <person name="Goker M."/>
            <person name="Held B."/>
            <person name="Lapidus A."/>
            <person name="Nolan M."/>
            <person name="Spring S."/>
            <person name="Yasawong M."/>
            <person name="Lucas S."/>
            <person name="Glavina Del Rio T."/>
            <person name="Tice H."/>
            <person name="Cheng J.F."/>
            <person name="Goodwin L."/>
            <person name="Tapia R."/>
            <person name="Pitluck S."/>
            <person name="Liolios K."/>
            <person name="Ivanova N."/>
            <person name="Mavromatis K."/>
            <person name="Mikhailova N."/>
            <person name="Pati A."/>
            <person name="Chen A."/>
            <person name="Palaniappan K."/>
            <person name="Brambilla E."/>
            <person name="Land M."/>
            <person name="Hauser L."/>
            <person name="Chang Y.J."/>
            <person name="Jeffries C.D."/>
            <person name="Brettin T."/>
            <person name="Detter J.C."/>
            <person name="Han C."/>
            <person name="Rohde M."/>
            <person name="Sikorski J."/>
            <person name="Woyke T."/>
            <person name="Bristow J."/>
            <person name="Eisen J.A."/>
            <person name="Markowitz V."/>
            <person name="Hugenholtz P."/>
            <person name="Kyrpides N.C."/>
            <person name="Klenk H.P."/>
        </authorList>
    </citation>
    <scope>NUCLEOTIDE SEQUENCE [LARGE SCALE GENOMIC DNA]</scope>
    <source>
        <strain evidence="5">DSM 17230 / JCM 13409 / AQ1.S1</strain>
    </source>
</reference>
<protein>
    <submittedName>
        <fullName evidence="4">Chorismate mutase</fullName>
    </submittedName>
</protein>
<dbReference type="InterPro" id="IPR028939">
    <property type="entry name" value="P5C_Rdtase_cat_N"/>
</dbReference>
<dbReference type="Pfam" id="PF03807">
    <property type="entry name" value="F420_oxidored"/>
    <property type="match status" value="1"/>
</dbReference>
<dbReference type="InterPro" id="IPR010950">
    <property type="entry name" value="Chorismate_mutase_arc"/>
</dbReference>
<dbReference type="HOGENOM" id="CLU_812860_0_0_2"/>
<accession>E0SS71</accession>
<evidence type="ECO:0000256" key="1">
    <source>
        <dbReference type="ARBA" id="ARBA00023002"/>
    </source>
</evidence>
<dbReference type="PANTHER" id="PTHR21363:SF0">
    <property type="entry name" value="PREPHENATE DEHYDROGENASE [NADP(+)]"/>
    <property type="match status" value="1"/>
</dbReference>
<dbReference type="SMART" id="SM00830">
    <property type="entry name" value="CM_2"/>
    <property type="match status" value="1"/>
</dbReference>
<dbReference type="GO" id="GO:0006571">
    <property type="term" value="P:tyrosine biosynthetic process"/>
    <property type="evidence" value="ECO:0007669"/>
    <property type="project" value="InterPro"/>
</dbReference>
<dbReference type="BioCyc" id="IAGG583356:GHAH-1718-MONOMER"/>
<dbReference type="SUPFAM" id="SSF51735">
    <property type="entry name" value="NAD(P)-binding Rossmann-fold domains"/>
    <property type="match status" value="1"/>
</dbReference>
<name>E0SS71_IGNAA</name>
<dbReference type="Proteomes" id="UP000001304">
    <property type="component" value="Chromosome"/>
</dbReference>
<dbReference type="SUPFAM" id="SSF48600">
    <property type="entry name" value="Chorismate mutase II"/>
    <property type="match status" value="1"/>
</dbReference>
<dbReference type="InterPro" id="IPR002701">
    <property type="entry name" value="CM_II_prokaryot"/>
</dbReference>
<dbReference type="Gene3D" id="1.10.3660.10">
    <property type="entry name" value="6-phosphogluconate dehydrogenase C-terminal like domain"/>
    <property type="match status" value="1"/>
</dbReference>
<evidence type="ECO:0000313" key="4">
    <source>
        <dbReference type="EMBL" id="ADM28528.1"/>
    </source>
</evidence>
<dbReference type="InterPro" id="IPR036291">
    <property type="entry name" value="NAD(P)-bd_dom_sf"/>
</dbReference>
<dbReference type="GO" id="GO:0070403">
    <property type="term" value="F:NAD+ binding"/>
    <property type="evidence" value="ECO:0007669"/>
    <property type="project" value="TreeGrafter"/>
</dbReference>
<dbReference type="GO" id="GO:0046417">
    <property type="term" value="P:chorismate metabolic process"/>
    <property type="evidence" value="ECO:0007669"/>
    <property type="project" value="InterPro"/>
</dbReference>
<proteinExistence type="predicted"/>
<dbReference type="KEGG" id="iag:Igag_1731"/>
<evidence type="ECO:0000259" key="3">
    <source>
        <dbReference type="PROSITE" id="PS51176"/>
    </source>
</evidence>